<accession>A0ABM7HS56</accession>
<evidence type="ECO:0000313" key="1">
    <source>
        <dbReference type="EMBL" id="BBX33380.1"/>
    </source>
</evidence>
<dbReference type="EMBL" id="AP022567">
    <property type="protein sequence ID" value="BBX33380.1"/>
    <property type="molecule type" value="Genomic_DNA"/>
</dbReference>
<gene>
    <name evidence="1" type="ORF">MMAGJ_26620</name>
</gene>
<name>A0ABM7HS56_MYCME</name>
<evidence type="ECO:0000313" key="2">
    <source>
        <dbReference type="Proteomes" id="UP000465622"/>
    </source>
</evidence>
<keyword evidence="2" id="KW-1185">Reference proteome</keyword>
<reference evidence="1 2" key="1">
    <citation type="journal article" date="2019" name="Emerg. Microbes Infect.">
        <title>Comprehensive subspecies identification of 175 nontuberculous mycobacteria species based on 7547 genomic profiles.</title>
        <authorList>
            <person name="Matsumoto Y."/>
            <person name="Kinjo T."/>
            <person name="Motooka D."/>
            <person name="Nabeya D."/>
            <person name="Jung N."/>
            <person name="Uechi K."/>
            <person name="Horii T."/>
            <person name="Iida T."/>
            <person name="Fujita J."/>
            <person name="Nakamura S."/>
        </authorList>
    </citation>
    <scope>NUCLEOTIDE SEQUENCE [LARGE SCALE GENOMIC DNA]</scope>
    <source>
        <strain evidence="1 2">JCM 12375</strain>
    </source>
</reference>
<organism evidence="1 2">
    <name type="scientific">Mycolicibacterium mageritense</name>
    <name type="common">Mycobacterium mageritense</name>
    <dbReference type="NCBI Taxonomy" id="53462"/>
    <lineage>
        <taxon>Bacteria</taxon>
        <taxon>Bacillati</taxon>
        <taxon>Actinomycetota</taxon>
        <taxon>Actinomycetes</taxon>
        <taxon>Mycobacteriales</taxon>
        <taxon>Mycobacteriaceae</taxon>
        <taxon>Mycolicibacterium</taxon>
    </lineage>
</organism>
<protein>
    <submittedName>
        <fullName evidence="1">Uncharacterized protein</fullName>
    </submittedName>
</protein>
<sequence>MQATEPRRPKVLGTDFAWRPVHLDNSWLIDALAAYEVGRLNAAEHIEDRDAVVQQLVIGQVVFGQLLLTLRPIEHEYHCALILLDEPSVSTQDRLTQRAAHAGGVCSESKGSAAFPETTILVLAPFPGFGQ</sequence>
<dbReference type="Proteomes" id="UP000465622">
    <property type="component" value="Chromosome"/>
</dbReference>
<proteinExistence type="predicted"/>